<dbReference type="Pfam" id="PF00172">
    <property type="entry name" value="Zn_clus"/>
    <property type="match status" value="1"/>
</dbReference>
<feature type="region of interest" description="Disordered" evidence="5">
    <location>
        <begin position="39"/>
        <end position="64"/>
    </location>
</feature>
<dbReference type="Gene3D" id="4.10.240.10">
    <property type="entry name" value="Zn(2)-C6 fungal-type DNA-binding domain"/>
    <property type="match status" value="1"/>
</dbReference>
<dbReference type="InterPro" id="IPR036864">
    <property type="entry name" value="Zn2-C6_fun-type_DNA-bd_sf"/>
</dbReference>
<dbReference type="VEuPathDB" id="FungiDB:BO97DRAFT_441267"/>
<dbReference type="GO" id="GO:0000981">
    <property type="term" value="F:DNA-binding transcription factor activity, RNA polymerase II-specific"/>
    <property type="evidence" value="ECO:0007669"/>
    <property type="project" value="InterPro"/>
</dbReference>
<evidence type="ECO:0000313" key="8">
    <source>
        <dbReference type="Proteomes" id="UP000248961"/>
    </source>
</evidence>
<dbReference type="PANTHER" id="PTHR47431">
    <property type="entry name" value="ZN(II)2CYS6 TRANSCRIPTION FACTOR (EUROFUNG)-RELATED"/>
    <property type="match status" value="1"/>
</dbReference>
<dbReference type="STRING" id="1450537.A0A395I6D7"/>
<evidence type="ECO:0000256" key="1">
    <source>
        <dbReference type="ARBA" id="ARBA00023015"/>
    </source>
</evidence>
<dbReference type="GO" id="GO:0003677">
    <property type="term" value="F:DNA binding"/>
    <property type="evidence" value="ECO:0007669"/>
    <property type="project" value="UniProtKB-KW"/>
</dbReference>
<dbReference type="PROSITE" id="PS50048">
    <property type="entry name" value="ZN2_CY6_FUNGAL_2"/>
    <property type="match status" value="1"/>
</dbReference>
<reference evidence="7 8" key="1">
    <citation type="submission" date="2018-02" db="EMBL/GenBank/DDBJ databases">
        <title>The genomes of Aspergillus section Nigri reveals drivers in fungal speciation.</title>
        <authorList>
            <consortium name="DOE Joint Genome Institute"/>
            <person name="Vesth T.C."/>
            <person name="Nybo J."/>
            <person name="Theobald S."/>
            <person name="Brandl J."/>
            <person name="Frisvad J.C."/>
            <person name="Nielsen K.F."/>
            <person name="Lyhne E.K."/>
            <person name="Kogle M.E."/>
            <person name="Kuo A."/>
            <person name="Riley R."/>
            <person name="Clum A."/>
            <person name="Nolan M."/>
            <person name="Lipzen A."/>
            <person name="Salamov A."/>
            <person name="Henrissat B."/>
            <person name="Wiebenga A."/>
            <person name="De vries R.P."/>
            <person name="Grigoriev I.V."/>
            <person name="Mortensen U.H."/>
            <person name="Andersen M.R."/>
            <person name="Baker S.E."/>
        </authorList>
    </citation>
    <scope>NUCLEOTIDE SEQUENCE [LARGE SCALE GENOMIC DNA]</scope>
    <source>
        <strain evidence="7 8">CBS 101889</strain>
    </source>
</reference>
<evidence type="ECO:0000259" key="6">
    <source>
        <dbReference type="PROSITE" id="PS50048"/>
    </source>
</evidence>
<dbReference type="PROSITE" id="PS00463">
    <property type="entry name" value="ZN2_CY6_FUNGAL_1"/>
    <property type="match status" value="1"/>
</dbReference>
<accession>A0A395I6D7</accession>
<gene>
    <name evidence="7" type="ORF">BO97DRAFT_441267</name>
</gene>
<dbReference type="AlphaFoldDB" id="A0A395I6D7"/>
<proteinExistence type="predicted"/>
<feature type="non-terminal residue" evidence="7">
    <location>
        <position position="1"/>
    </location>
</feature>
<dbReference type="CDD" id="cd00067">
    <property type="entry name" value="GAL4"/>
    <property type="match status" value="1"/>
</dbReference>
<keyword evidence="1" id="KW-0805">Transcription regulation</keyword>
<protein>
    <recommendedName>
        <fullName evidence="6">Zn(2)-C6 fungal-type domain-containing protein</fullName>
    </recommendedName>
</protein>
<evidence type="ECO:0000256" key="5">
    <source>
        <dbReference type="SAM" id="MobiDB-lite"/>
    </source>
</evidence>
<dbReference type="SUPFAM" id="SSF57701">
    <property type="entry name" value="Zn2/Cys6 DNA-binding domain"/>
    <property type="match status" value="1"/>
</dbReference>
<dbReference type="RefSeq" id="XP_025553902.1">
    <property type="nucleotide sequence ID" value="XM_025698153.1"/>
</dbReference>
<keyword evidence="3" id="KW-0804">Transcription</keyword>
<keyword evidence="2" id="KW-0238">DNA-binding</keyword>
<name>A0A395I6D7_ASPHC</name>
<dbReference type="InterPro" id="IPR001138">
    <property type="entry name" value="Zn2Cys6_DnaBD"/>
</dbReference>
<sequence>MRGTPPVKAACLACRASKTRCDGLNPCKPCLVKNRPCSFQPSRRGGPRRRTRNVLPEPSPQPPTVVDLAHPTPSLTEDSGTCSLVDDAGIWNTLALLSPYKRAQDAGRGSQDRFDALHAGATCEIQGPLLRVYTSEADILNAYYIFIHPFLPLLPPPVAPLRPDIPQVYQPSPGEAGAVDQSCLSYLPMSCLSLALSAILALIPPPQDGNPTDPCCAWLRRSYSNLFAQSALDSAEHAIVEPHESLLAPGPSDYDRRFHPDLPANLHPILTFMVLGVYDCCQNGHIQRMRMRVNQAITTAMDNSLHRLAESASEAQRRAWWIAIILGYQSSTVNSSSPIITTKDPRITTPYPAFEMGTNGLEPWSLILKAQDAHDSVDAIVRMINTQGLQSATASDLPDRITRLDRHILSLASDCDSSFPPTQSNSTEGCAARSFGLIASTLVHGARIKLHRFRAFSDVPIFLEKHCDLSSFRMDSIPAQGFTSTTAIEIEAFFPFSRDESSMICLKSALAISRAFKDIPCPRPPLSVYPILQDSALSPLGSDREGYSGSLPYFKCAAMQASYVLYMLVHRLRAALLSKRISICYPLLNHPEPGTEIQDAHRLVEELRNGAHSLILSMKRDTVFEGIASMVNDLDAAYTSLFE</sequence>
<dbReference type="PANTHER" id="PTHR47431:SF5">
    <property type="entry name" value="ZN(II)2CYS6 TRANSCRIPTION FACTOR (EUROFUNG)"/>
    <property type="match status" value="1"/>
</dbReference>
<evidence type="ECO:0000256" key="3">
    <source>
        <dbReference type="ARBA" id="ARBA00023163"/>
    </source>
</evidence>
<dbReference type="EMBL" id="KZ824273">
    <property type="protein sequence ID" value="RAL14748.1"/>
    <property type="molecule type" value="Genomic_DNA"/>
</dbReference>
<evidence type="ECO:0000313" key="7">
    <source>
        <dbReference type="EMBL" id="RAL14748.1"/>
    </source>
</evidence>
<dbReference type="Proteomes" id="UP000248961">
    <property type="component" value="Unassembled WGS sequence"/>
</dbReference>
<dbReference type="OrthoDB" id="2123952at2759"/>
<organism evidence="7 8">
    <name type="scientific">Aspergillus homomorphus (strain CBS 101889)</name>
    <dbReference type="NCBI Taxonomy" id="1450537"/>
    <lineage>
        <taxon>Eukaryota</taxon>
        <taxon>Fungi</taxon>
        <taxon>Dikarya</taxon>
        <taxon>Ascomycota</taxon>
        <taxon>Pezizomycotina</taxon>
        <taxon>Eurotiomycetes</taxon>
        <taxon>Eurotiomycetidae</taxon>
        <taxon>Eurotiales</taxon>
        <taxon>Aspergillaceae</taxon>
        <taxon>Aspergillus</taxon>
        <taxon>Aspergillus subgen. Circumdati</taxon>
    </lineage>
</organism>
<dbReference type="GeneID" id="37202442"/>
<keyword evidence="4" id="KW-0539">Nucleus</keyword>
<feature type="domain" description="Zn(2)-C6 fungal-type" evidence="6">
    <location>
        <begin position="10"/>
        <end position="39"/>
    </location>
</feature>
<evidence type="ECO:0000256" key="2">
    <source>
        <dbReference type="ARBA" id="ARBA00023125"/>
    </source>
</evidence>
<dbReference type="SMART" id="SM00066">
    <property type="entry name" value="GAL4"/>
    <property type="match status" value="1"/>
</dbReference>
<dbReference type="GO" id="GO:0008270">
    <property type="term" value="F:zinc ion binding"/>
    <property type="evidence" value="ECO:0007669"/>
    <property type="project" value="InterPro"/>
</dbReference>
<dbReference type="CDD" id="cd12148">
    <property type="entry name" value="fungal_TF_MHR"/>
    <property type="match status" value="1"/>
</dbReference>
<evidence type="ECO:0000256" key="4">
    <source>
        <dbReference type="ARBA" id="ARBA00023242"/>
    </source>
</evidence>
<keyword evidence="8" id="KW-1185">Reference proteome</keyword>
<dbReference type="GO" id="GO:0009893">
    <property type="term" value="P:positive regulation of metabolic process"/>
    <property type="evidence" value="ECO:0007669"/>
    <property type="project" value="UniProtKB-ARBA"/>
</dbReference>